<evidence type="ECO:0000256" key="3">
    <source>
        <dbReference type="ARBA" id="ARBA00022664"/>
    </source>
</evidence>
<dbReference type="PANTHER" id="PTHR12272:SF11">
    <property type="entry name" value="PAN2-PAN3 DEADENYLATION COMPLEX SUBUNIT PAN3"/>
    <property type="match status" value="1"/>
</dbReference>
<feature type="compositionally biased region" description="Low complexity" evidence="9">
    <location>
        <begin position="114"/>
        <end position="127"/>
    </location>
</feature>
<protein>
    <recommendedName>
        <fullName evidence="7">PAN2-PAN3 deadenylation complex subunit PAN3</fullName>
    </recommendedName>
    <alternativeName>
        <fullName evidence="7">PAB1P-dependent poly(A)-specific ribonuclease</fullName>
    </alternativeName>
    <alternativeName>
        <fullName evidence="7">Poly(A)-nuclease deadenylation complex subunit 3</fullName>
        <shortName evidence="7">PAN deadenylation complex subunit 3</shortName>
    </alternativeName>
</protein>
<sequence length="635" mass="70882">MATLMQGNAEDSRRAGNSPRPKGRENAKDTLCRNVTIYGHCRYEDKGCAFNHDPVKPQLPHTQTESVKKRFNVDSPTFTPSSIAVNGNHTAAKSPGLSPKAAVAAPFRPRNLTPAPSAPSSSVSSSSLKTYNPNAPDWISPEVQEFLPQTYNANEQNSDYSHSNPYESYATSTPAAPTPNAPDLQQNTSIYPPEANGFQQSFFNPSNQILGHHLYAPSEPQQKELKANQRTGKDMFIPEDLRRKLRDKTEATLRVFPHLPQPNVGPFYSLTQLQGQGQSGFGFPSIVYKAVSENDGRTYCLRRFPDLKVTKANVDAVGTICAKWSTVKNSNVVLLHNCFTTLEFNDSSVIIVSDYHPASTTVAEKYSLNAISRPYRHAAGVEEKVLWKYIVQIANALKAIHQMGLAARTIHITKVLVTDENRIRLNGCALLDFLDPATRNLEDLQQSDLCEFRKFLVDCGASGATRTNQLKSILEWLPEQARPNNNKTIDNFLKEISVQIVAEFDASLGLDDRLQSELSRELENSRVVRLMTKINFLTERPEHADDPTFSSQGPRALLPLFRDYVFHAVDAQRNPVVDMGHVLSCLNKLDVGIEEKIMLTTRDEEFVVVVSYKELKTMVERAWADLLSYQSKPST</sequence>
<proteinExistence type="inferred from homology"/>
<keyword evidence="8" id="KW-0479">Metal-binding</keyword>
<name>A0ABR4BNF9_9LECA</name>
<comment type="domain">
    <text evidence="7">The pseudokinase domain, the coiled-coil (CC), and C-terminal knob domain (CK) form a structural unit (PKC) that forms an extensive high-affinity interaction surface for PAN2.</text>
</comment>
<feature type="compositionally biased region" description="Polar residues" evidence="9">
    <location>
        <begin position="154"/>
        <end position="166"/>
    </location>
</feature>
<dbReference type="SUPFAM" id="SSF56112">
    <property type="entry name" value="Protein kinase-like (PK-like)"/>
    <property type="match status" value="1"/>
</dbReference>
<dbReference type="InterPro" id="IPR000571">
    <property type="entry name" value="Znf_CCCH"/>
</dbReference>
<feature type="zinc finger region" description="C3H1-type" evidence="8">
    <location>
        <begin position="26"/>
        <end position="55"/>
    </location>
</feature>
<dbReference type="Pfam" id="PF18101">
    <property type="entry name" value="Pan3_CK"/>
    <property type="match status" value="1"/>
</dbReference>
<evidence type="ECO:0000256" key="9">
    <source>
        <dbReference type="SAM" id="MobiDB-lite"/>
    </source>
</evidence>
<comment type="function">
    <text evidence="7">Regulatory subunit of the poly(A)-nuclease (PAN) deadenylation complex, one of two cytoplasmic mRNA deadenylases involved in mRNA turnover. PAN specifically shortens poly(A) tails of RNA and the activity is stimulated by poly(A)-binding protein PAB1. PAN deadenylation is followed by rapid degradation of the shortened mRNA tails by the CCR4-NOT complex. Deadenylated mRNAs are then degraded by two alternative mechanisms, namely exosome-mediated 3'-5' exonucleolytic degradation, or deadenlyation-dependent mRNA decaping and subsequent 5'-3' exonucleolytic degradation by XRN1. May also be involved in post-transcriptional maturation of mRNA poly(A) tails. PAN3 acts as a positive regulator for PAN activity, recruiting the catalytic subunit PAN2 to mRNA via its interaction with RNA and with PAB1.</text>
</comment>
<feature type="binding site" evidence="7">
    <location>
        <begin position="413"/>
        <end position="414"/>
    </location>
    <ligand>
        <name>ATP</name>
        <dbReference type="ChEBI" id="CHEBI:30616"/>
    </ligand>
</feature>
<dbReference type="Proteomes" id="UP001590951">
    <property type="component" value="Unassembled WGS sequence"/>
</dbReference>
<dbReference type="HAMAP" id="MF_03181">
    <property type="entry name" value="PAN3"/>
    <property type="match status" value="1"/>
</dbReference>
<keyword evidence="6 7" id="KW-0175">Coiled coil</keyword>
<comment type="subunit">
    <text evidence="7">Homodimer. Forms a heterotrimer with a catalytic subunit PAN2 to form the poly(A)-nuclease (PAN) deadenylation complex. Interacts (via PAM-2 motif) with poly(A)-binding protein PAB1 (via PABC domain), conferring substrate specificity of the enzyme complex.</text>
</comment>
<feature type="region of interest" description="Disordered" evidence="9">
    <location>
        <begin position="154"/>
        <end position="197"/>
    </location>
</feature>
<dbReference type="Gene3D" id="1.20.5.5160">
    <property type="match status" value="1"/>
</dbReference>
<keyword evidence="5 7" id="KW-0067">ATP-binding</keyword>
<evidence type="ECO:0000313" key="12">
    <source>
        <dbReference type="Proteomes" id="UP001590951"/>
    </source>
</evidence>
<dbReference type="Gene3D" id="1.10.287.3700">
    <property type="match status" value="1"/>
</dbReference>
<gene>
    <name evidence="7" type="primary">PAN3</name>
    <name evidence="11" type="ORF">ABVK25_000628</name>
</gene>
<dbReference type="PANTHER" id="PTHR12272">
    <property type="entry name" value="DEADENYLATION COMPLEX SUBUNIT PAN3"/>
    <property type="match status" value="1"/>
</dbReference>
<organism evidence="11 12">
    <name type="scientific">Lepraria finkii</name>
    <dbReference type="NCBI Taxonomy" id="1340010"/>
    <lineage>
        <taxon>Eukaryota</taxon>
        <taxon>Fungi</taxon>
        <taxon>Dikarya</taxon>
        <taxon>Ascomycota</taxon>
        <taxon>Pezizomycotina</taxon>
        <taxon>Lecanoromycetes</taxon>
        <taxon>OSLEUM clade</taxon>
        <taxon>Lecanoromycetidae</taxon>
        <taxon>Lecanorales</taxon>
        <taxon>Lecanorineae</taxon>
        <taxon>Stereocaulaceae</taxon>
        <taxon>Lepraria</taxon>
    </lineage>
</organism>
<keyword evidence="3 7" id="KW-0507">mRNA processing</keyword>
<reference evidence="11 12" key="1">
    <citation type="submission" date="2024-09" db="EMBL/GenBank/DDBJ databases">
        <title>Rethinking Asexuality: The Enigmatic Case of Functional Sexual Genes in Lepraria (Stereocaulaceae).</title>
        <authorList>
            <person name="Doellman M."/>
            <person name="Sun Y."/>
            <person name="Barcenas-Pena A."/>
            <person name="Lumbsch H.T."/>
            <person name="Grewe F."/>
        </authorList>
    </citation>
    <scope>NUCLEOTIDE SEQUENCE [LARGE SCALE GENOMIC DNA]</scope>
    <source>
        <strain evidence="11 12">Grewe 0041</strain>
    </source>
</reference>
<evidence type="ECO:0000256" key="4">
    <source>
        <dbReference type="ARBA" id="ARBA00022741"/>
    </source>
</evidence>
<dbReference type="Gene3D" id="6.10.250.3160">
    <property type="match status" value="1"/>
</dbReference>
<evidence type="ECO:0000313" key="11">
    <source>
        <dbReference type="EMBL" id="KAL2059336.1"/>
    </source>
</evidence>
<dbReference type="InterPro" id="IPR030844">
    <property type="entry name" value="PAN3"/>
</dbReference>
<comment type="subcellular location">
    <subcellularLocation>
        <location evidence="1 7">Cytoplasm</location>
    </subcellularLocation>
</comment>
<feature type="coiled-coil region" evidence="7">
    <location>
        <begin position="498"/>
        <end position="536"/>
    </location>
</feature>
<comment type="domain">
    <text evidence="7">Contains a pseudokinase domain. The protein kinase domain is predicted to be catalytically inactive because some of the residues important for catalytic activity are substituted and it lacks the equivalent of the binding site for a peptide substrate. However, it has retained an ATP-binding site and ATP-binding is required for mRNA degradation, stimulating the activity of the PAN2 nuclease in vitro. The nucleotide-binding site is juxtaposed to the RNase active site of PAN2 in the complex and may actually bind nucleosides of a poly(A) RNA rather than ATP, feeding the poly(A)-tail to the active site of the deadenylase and thus increasing the efficiency with which this distributive enzyme degrades oligo(A) RNAs.</text>
</comment>
<feature type="binding site" evidence="7">
    <location>
        <begin position="354"/>
        <end position="361"/>
    </location>
    <ligand>
        <name>ATP</name>
        <dbReference type="ChEBI" id="CHEBI:30616"/>
    </ligand>
</feature>
<dbReference type="Pfam" id="PF25586">
    <property type="entry name" value="zf-CCCH_PAN3"/>
    <property type="match status" value="1"/>
</dbReference>
<comment type="similarity">
    <text evidence="7">Belongs to the protein kinase superfamily. PAN3 family.</text>
</comment>
<comment type="caution">
    <text evidence="11">The sequence shown here is derived from an EMBL/GenBank/DDBJ whole genome shotgun (WGS) entry which is preliminary data.</text>
</comment>
<feature type="region of interest" description="Disordered" evidence="9">
    <location>
        <begin position="1"/>
        <end position="28"/>
    </location>
</feature>
<feature type="domain" description="C3H1-type" evidence="10">
    <location>
        <begin position="26"/>
        <end position="55"/>
    </location>
</feature>
<evidence type="ECO:0000256" key="6">
    <source>
        <dbReference type="ARBA" id="ARBA00023054"/>
    </source>
</evidence>
<evidence type="ECO:0000256" key="8">
    <source>
        <dbReference type="PROSITE-ProRule" id="PRU00723"/>
    </source>
</evidence>
<accession>A0ABR4BNF9</accession>
<evidence type="ECO:0000256" key="2">
    <source>
        <dbReference type="ARBA" id="ARBA00022490"/>
    </source>
</evidence>
<feature type="region of interest" description="Knob domain" evidence="7">
    <location>
        <begin position="537"/>
        <end position="635"/>
    </location>
</feature>
<keyword evidence="12" id="KW-1185">Reference proteome</keyword>
<keyword evidence="8" id="KW-0863">Zinc-finger</keyword>
<evidence type="ECO:0000259" key="10">
    <source>
        <dbReference type="PROSITE" id="PS50103"/>
    </source>
</evidence>
<keyword evidence="2 7" id="KW-0963">Cytoplasm</keyword>
<comment type="caution">
    <text evidence="7">Lacks conserved residue(s) required for the propagation of feature annotation.</text>
</comment>
<feature type="binding site" evidence="7">
    <location>
        <position position="302"/>
    </location>
    <ligand>
        <name>ATP</name>
        <dbReference type="ChEBI" id="CHEBI:30616"/>
    </ligand>
</feature>
<dbReference type="Gene3D" id="1.10.510.10">
    <property type="entry name" value="Transferase(Phosphotransferase) domain 1"/>
    <property type="match status" value="1"/>
</dbReference>
<dbReference type="PROSITE" id="PS50103">
    <property type="entry name" value="ZF_C3H1"/>
    <property type="match status" value="1"/>
</dbReference>
<evidence type="ECO:0000256" key="5">
    <source>
        <dbReference type="ARBA" id="ARBA00022840"/>
    </source>
</evidence>
<keyword evidence="4 7" id="KW-0547">Nucleotide-binding</keyword>
<comment type="domain">
    <text evidence="7">The N-terminal zinc finger binds to poly(A) RNA.</text>
</comment>
<evidence type="ECO:0000256" key="7">
    <source>
        <dbReference type="HAMAP-Rule" id="MF_03181"/>
    </source>
</evidence>
<evidence type="ECO:0000256" key="1">
    <source>
        <dbReference type="ARBA" id="ARBA00004496"/>
    </source>
</evidence>
<dbReference type="InterPro" id="IPR041332">
    <property type="entry name" value="Pan3_CK"/>
</dbReference>
<keyword evidence="8" id="KW-0862">Zinc</keyword>
<dbReference type="EMBL" id="JBHFEH010000001">
    <property type="protein sequence ID" value="KAL2059336.1"/>
    <property type="molecule type" value="Genomic_DNA"/>
</dbReference>
<feature type="region of interest" description="Disordered" evidence="9">
    <location>
        <begin position="109"/>
        <end position="130"/>
    </location>
</feature>
<dbReference type="InterPro" id="IPR011009">
    <property type="entry name" value="Kinase-like_dom_sf"/>
</dbReference>